<dbReference type="EMBL" id="JH767622">
    <property type="protein sequence ID" value="EON69667.1"/>
    <property type="molecule type" value="Genomic_DNA"/>
</dbReference>
<comment type="similarity">
    <text evidence="3 19">Belongs to the cation transport ATPase (P-type) (TC 3.A.3) family. Type IV subfamily.</text>
</comment>
<dbReference type="Pfam" id="PF13246">
    <property type="entry name" value="Cation_ATPase"/>
    <property type="match status" value="1"/>
</dbReference>
<feature type="binding site" evidence="17">
    <location>
        <position position="1059"/>
    </location>
    <ligand>
        <name>ATP</name>
        <dbReference type="ChEBI" id="CHEBI:30616"/>
    </ligand>
</feature>
<feature type="binding site" evidence="17">
    <location>
        <position position="947"/>
    </location>
    <ligand>
        <name>ATP</name>
        <dbReference type="ChEBI" id="CHEBI:30616"/>
    </ligand>
</feature>
<feature type="transmembrane region" description="Helical" evidence="19">
    <location>
        <begin position="1382"/>
        <end position="1403"/>
    </location>
</feature>
<dbReference type="GO" id="GO:0140326">
    <property type="term" value="F:ATPase-coupled intramembrane lipid transporter activity"/>
    <property type="evidence" value="ECO:0007669"/>
    <property type="project" value="UniProtKB-EC"/>
</dbReference>
<evidence type="ECO:0000256" key="14">
    <source>
        <dbReference type="ARBA" id="ARBA00034036"/>
    </source>
</evidence>
<feature type="domain" description="P-type ATPase C-terminal" evidence="22">
    <location>
        <begin position="1082"/>
        <end position="1317"/>
    </location>
</feature>
<evidence type="ECO:0000259" key="22">
    <source>
        <dbReference type="Pfam" id="PF16212"/>
    </source>
</evidence>
<feature type="binding site" evidence="17">
    <location>
        <position position="1058"/>
    </location>
    <ligand>
        <name>ATP</name>
        <dbReference type="ChEBI" id="CHEBI:30616"/>
    </ligand>
</feature>
<evidence type="ECO:0000256" key="16">
    <source>
        <dbReference type="PIRSR" id="PIRSR606539-1"/>
    </source>
</evidence>
<dbReference type="FunFam" id="3.40.1110.10:FF:000085">
    <property type="entry name" value="Phospholipid-transporting ATPase"/>
    <property type="match status" value="1"/>
</dbReference>
<evidence type="ECO:0000256" key="12">
    <source>
        <dbReference type="ARBA" id="ARBA00023055"/>
    </source>
</evidence>
<evidence type="ECO:0000256" key="5">
    <source>
        <dbReference type="ARBA" id="ARBA00022692"/>
    </source>
</evidence>
<keyword evidence="10 19" id="KW-1278">Translocase</keyword>
<feature type="compositionally biased region" description="Polar residues" evidence="20">
    <location>
        <begin position="694"/>
        <end position="715"/>
    </location>
</feature>
<feature type="binding site" evidence="17">
    <location>
        <position position="948"/>
    </location>
    <ligand>
        <name>ATP</name>
        <dbReference type="ChEBI" id="CHEBI:30616"/>
    </ligand>
</feature>
<dbReference type="OrthoDB" id="377733at2759"/>
<feature type="transmembrane region" description="Helical" evidence="19">
    <location>
        <begin position="1145"/>
        <end position="1164"/>
    </location>
</feature>
<feature type="compositionally biased region" description="Acidic residues" evidence="20">
    <location>
        <begin position="16"/>
        <end position="25"/>
    </location>
</feature>
<evidence type="ECO:0000256" key="2">
    <source>
        <dbReference type="ARBA" id="ARBA00004337"/>
    </source>
</evidence>
<dbReference type="OMA" id="XVYFIAT"/>
<accession>R7Z680</accession>
<evidence type="ECO:0000256" key="4">
    <source>
        <dbReference type="ARBA" id="ARBA00022448"/>
    </source>
</evidence>
<keyword evidence="12" id="KW-0445">Lipid transport</keyword>
<feature type="transmembrane region" description="Helical" evidence="19">
    <location>
        <begin position="1194"/>
        <end position="1218"/>
    </location>
</feature>
<evidence type="ECO:0000256" key="11">
    <source>
        <dbReference type="ARBA" id="ARBA00022989"/>
    </source>
</evidence>
<evidence type="ECO:0000256" key="18">
    <source>
        <dbReference type="PIRSR" id="PIRSR606539-3"/>
    </source>
</evidence>
<dbReference type="InterPro" id="IPR036412">
    <property type="entry name" value="HAD-like_sf"/>
</dbReference>
<dbReference type="GO" id="GO:0016887">
    <property type="term" value="F:ATP hydrolysis activity"/>
    <property type="evidence" value="ECO:0007669"/>
    <property type="project" value="InterPro"/>
</dbReference>
<comment type="subcellular location">
    <subcellularLocation>
        <location evidence="2">Endosome membrane</location>
        <topology evidence="2">Multi-pass membrane protein</topology>
    </subcellularLocation>
    <subcellularLocation>
        <location evidence="19">Membrane</location>
        <topology evidence="19">Multi-pass membrane protein</topology>
    </subcellularLocation>
</comment>
<feature type="transmembrane region" description="Helical" evidence="19">
    <location>
        <begin position="1287"/>
        <end position="1314"/>
    </location>
</feature>
<dbReference type="GO" id="GO:0005524">
    <property type="term" value="F:ATP binding"/>
    <property type="evidence" value="ECO:0007669"/>
    <property type="project" value="UniProtKB-UniRule"/>
</dbReference>
<protein>
    <recommendedName>
        <fullName evidence="19">Phospholipid-transporting ATPase</fullName>
        <ecNumber evidence="19">7.6.2.1</ecNumber>
    </recommendedName>
</protein>
<gene>
    <name evidence="23" type="ORF">W97_08919</name>
</gene>
<feature type="compositionally biased region" description="Basic and acidic residues" evidence="20">
    <location>
        <begin position="84"/>
        <end position="95"/>
    </location>
</feature>
<dbReference type="InterPro" id="IPR036259">
    <property type="entry name" value="MFS_trans_sf"/>
</dbReference>
<dbReference type="NCBIfam" id="TIGR01494">
    <property type="entry name" value="ATPase_P-type"/>
    <property type="match status" value="3"/>
</dbReference>
<dbReference type="HOGENOM" id="CLU_000846_6_0_1"/>
<dbReference type="GO" id="GO:0006897">
    <property type="term" value="P:endocytosis"/>
    <property type="evidence" value="ECO:0007669"/>
    <property type="project" value="TreeGrafter"/>
</dbReference>
<keyword evidence="13 19" id="KW-0472">Membrane</keyword>
<proteinExistence type="inferred from homology"/>
<dbReference type="Gene3D" id="3.40.50.1000">
    <property type="entry name" value="HAD superfamily/HAD-like"/>
    <property type="match status" value="2"/>
</dbReference>
<evidence type="ECO:0000259" key="21">
    <source>
        <dbReference type="Pfam" id="PF16209"/>
    </source>
</evidence>
<feature type="transmembrane region" description="Helical" evidence="19">
    <location>
        <begin position="1257"/>
        <end position="1280"/>
    </location>
</feature>
<feature type="compositionally biased region" description="Basic and acidic residues" evidence="20">
    <location>
        <begin position="48"/>
        <end position="60"/>
    </location>
</feature>
<dbReference type="InterPro" id="IPR008250">
    <property type="entry name" value="ATPase_P-typ_transduc_dom_A_sf"/>
</dbReference>
<evidence type="ECO:0000313" key="23">
    <source>
        <dbReference type="EMBL" id="EON69667.1"/>
    </source>
</evidence>
<reference evidence="24" key="1">
    <citation type="submission" date="2012-06" db="EMBL/GenBank/DDBJ databases">
        <title>The genome sequence of Coniosporium apollinis CBS 100218.</title>
        <authorList>
            <consortium name="The Broad Institute Genome Sequencing Platform"/>
            <person name="Cuomo C."/>
            <person name="Gorbushina A."/>
            <person name="Noack S."/>
            <person name="Walker B."/>
            <person name="Young S.K."/>
            <person name="Zeng Q."/>
            <person name="Gargeya S."/>
            <person name="Fitzgerald M."/>
            <person name="Haas B."/>
            <person name="Abouelleil A."/>
            <person name="Alvarado L."/>
            <person name="Arachchi H.M."/>
            <person name="Berlin A.M."/>
            <person name="Chapman S.B."/>
            <person name="Goldberg J."/>
            <person name="Griggs A."/>
            <person name="Gujja S."/>
            <person name="Hansen M."/>
            <person name="Howarth C."/>
            <person name="Imamovic A."/>
            <person name="Larimer J."/>
            <person name="McCowan C."/>
            <person name="Montmayeur A."/>
            <person name="Murphy C."/>
            <person name="Neiman D."/>
            <person name="Pearson M."/>
            <person name="Priest M."/>
            <person name="Roberts A."/>
            <person name="Saif S."/>
            <person name="Shea T."/>
            <person name="Sisk P."/>
            <person name="Sykes S."/>
            <person name="Wortman J."/>
            <person name="Nusbaum C."/>
            <person name="Birren B."/>
        </authorList>
    </citation>
    <scope>NUCLEOTIDE SEQUENCE [LARGE SCALE GENOMIC DNA]</scope>
    <source>
        <strain evidence="24">CBS 100218</strain>
    </source>
</reference>
<feature type="binding site" evidence="17">
    <location>
        <position position="651"/>
    </location>
    <ligand>
        <name>ATP</name>
        <dbReference type="ChEBI" id="CHEBI:30616"/>
    </ligand>
</feature>
<dbReference type="SUPFAM" id="SSF81665">
    <property type="entry name" value="Calcium ATPase, transmembrane domain M"/>
    <property type="match status" value="1"/>
</dbReference>
<dbReference type="NCBIfam" id="TIGR01652">
    <property type="entry name" value="ATPase-Plipid"/>
    <property type="match status" value="1"/>
</dbReference>
<dbReference type="SUPFAM" id="SSF103473">
    <property type="entry name" value="MFS general substrate transporter"/>
    <property type="match status" value="1"/>
</dbReference>
<evidence type="ECO:0000256" key="3">
    <source>
        <dbReference type="ARBA" id="ARBA00008109"/>
    </source>
</evidence>
<dbReference type="STRING" id="1168221.R7Z680"/>
<evidence type="ECO:0000256" key="13">
    <source>
        <dbReference type="ARBA" id="ARBA00023136"/>
    </source>
</evidence>
<keyword evidence="11 19" id="KW-1133">Transmembrane helix</keyword>
<dbReference type="Gene3D" id="3.40.1110.10">
    <property type="entry name" value="Calcium-transporting ATPase, cytoplasmic domain N"/>
    <property type="match status" value="2"/>
</dbReference>
<evidence type="ECO:0000313" key="24">
    <source>
        <dbReference type="Proteomes" id="UP000016924"/>
    </source>
</evidence>
<dbReference type="PANTHER" id="PTHR24092:SF5">
    <property type="entry name" value="PHOSPHOLIPID-TRANSPORTING ATPASE"/>
    <property type="match status" value="1"/>
</dbReference>
<evidence type="ECO:0000256" key="9">
    <source>
        <dbReference type="ARBA" id="ARBA00022842"/>
    </source>
</evidence>
<feature type="binding site" evidence="17">
    <location>
        <position position="949"/>
    </location>
    <ligand>
        <name>ATP</name>
        <dbReference type="ChEBI" id="CHEBI:30616"/>
    </ligand>
</feature>
<dbReference type="SFLD" id="SFLDF00027">
    <property type="entry name" value="p-type_atpase"/>
    <property type="match status" value="1"/>
</dbReference>
<feature type="binding site" evidence="17">
    <location>
        <position position="650"/>
    </location>
    <ligand>
        <name>ATP</name>
        <dbReference type="ChEBI" id="CHEBI:30616"/>
    </ligand>
</feature>
<dbReference type="InterPro" id="IPR006539">
    <property type="entry name" value="P-type_ATPase_IV"/>
</dbReference>
<feature type="binding site" evidence="18">
    <location>
        <position position="1059"/>
    </location>
    <ligand>
        <name>Mg(2+)</name>
        <dbReference type="ChEBI" id="CHEBI:18420"/>
    </ligand>
</feature>
<dbReference type="GO" id="GO:0010008">
    <property type="term" value="C:endosome membrane"/>
    <property type="evidence" value="ECO:0007669"/>
    <property type="project" value="UniProtKB-SubCell"/>
</dbReference>
<dbReference type="Pfam" id="PF16212">
    <property type="entry name" value="PhoLip_ATPase_C"/>
    <property type="match status" value="1"/>
</dbReference>
<comment type="catalytic activity">
    <reaction evidence="14 19">
        <text>ATP + H2O + phospholipidSide 1 = ADP + phosphate + phospholipidSide 2.</text>
        <dbReference type="EC" id="7.6.2.1"/>
    </reaction>
</comment>
<feature type="transmembrane region" description="Helical" evidence="19">
    <location>
        <begin position="586"/>
        <end position="605"/>
    </location>
</feature>
<sequence length="1430" mass="157092">MSLSHEYHQPDAPDSPTDDTDSDLDLDLHELDPATGAQSRSSPAVRGSLEHARNSLHDLGNRIPLRNLRVGRRRPPRTQSDDFGDSRGLAHDGEPKMYTAGSVDADHEDDAPLLNTSHGRRRRKDAGTLKRIGSRISPPSFIAGSSSGEAPPPTEPEPDNEHNPAANRTVAVGQAQSSRYPPNAVSNAKYTPWSFLPRTLYNEFSFFFNMYFLLVALSQIIPALRIGYLSTYIAPLAFVLMITLGKEAADDITRRRRDAEANSEAYTVLRFEESSYGTTTNGSGNRGILGKRKRKANGMARRLTDLEEEEQSMEGGGKGQPTASFRELSKTSKDLKVGDVVKMMKNQRVPADMVILRSYTSENKTLEGERASSTEQRPSADLIDAANDNPSAVDPEPNGTVEQAAQPPKINNAELSGEAFIRTDQLDGETDWKLRLASPLSQSLDICEYTRLRVLAGKPDRKVNEFVGTIELLPRERHSSYDPHIDKDAPPDGSAENQSQQASPLTIDNTAWANTVLASSSTVLAVVIYTGPQTRQALSTSPSRSKAGLLEYEINSLTKILCALTLTVSLLLVALGRYEQTDQRRWYVSVMRFLILFSTIVPISLRVNLDMGKSVYAWFIEKDEGIPGTVVRTSTIPEDLGRIEYLLSDKTGTLTQNEMELKKIHIGTVSYAGEAMEEVCSYVRQGLSVPPDTGSPTASSLVTPSSSHIASTSATRTRREIGSRVLNVVMALAICHNVTPTTEEHENGDMETTYQASSPDEIAIVKWTSAVGLRLLQRDRHSMSLQSTSTGQLVVRVHILNVFPFTSEGKRMGIVVRFEQGAENRQEADDEIWFFQKGADTVMSSIVAPSDWLDEETANMAREGLRTLVVGRKRLSSQQYAEFSTHYTQASVSLQSRDTAMADVVKKFLETDLELLGITGVEDRLQRDVKPSLELLRNAGIKIWMLTGDKVETARCVAISSKLVARNQPIQTITKLKRKDLAPGLLNQLQQSSSSALLIDGESLGFMLTHHRNEFIAVAVKLPAVVACRCSPTQKADVAHLIRSYTKKRVCCIGDGGNDVSMIQAADVGVGVVGKEGRQASLAADFSVDQFCYLTKLLLWHGRNSYKRSAKLAQFVIHRGLIVSVCQVVYSVAARFEPIALYKDWLLVGYATAYTALPVFSLVLDRDVSPHLAHLYPELYAELTAGRSLSHRTFFIWCAISLYQGLIIQGGAQLLVGLGRSADGGVDEGAFKKMVAVSYTVLVLNELMMVAAEVVTWHWVMIACIVGTAASYAVSVPFLGRYFDLGFVWSVGFVWRVLLIGAGLLTCLLVTATLNVPARYFASFLYISGCFAANSLVHSWGASTTGQTPEKRACATAIINVMGQLGNIWSPYFFRSGDSPRYTLAMVLIMVSSILSAILCAFMKGNLRRDNKKLVQRSEGTGTMPQLYTL</sequence>
<dbReference type="Proteomes" id="UP000016924">
    <property type="component" value="Unassembled WGS sequence"/>
</dbReference>
<keyword evidence="6 18" id="KW-0479">Metal-binding</keyword>
<dbReference type="SUPFAM" id="SSF56784">
    <property type="entry name" value="HAD-like"/>
    <property type="match status" value="1"/>
</dbReference>
<comment type="cofactor">
    <cofactor evidence="1 18">
        <name>Mg(2+)</name>
        <dbReference type="ChEBI" id="CHEBI:18420"/>
    </cofactor>
</comment>
<evidence type="ECO:0000256" key="20">
    <source>
        <dbReference type="SAM" id="MobiDB-lite"/>
    </source>
</evidence>
<dbReference type="PRINTS" id="PR00119">
    <property type="entry name" value="CATATPASE"/>
</dbReference>
<evidence type="ECO:0000256" key="10">
    <source>
        <dbReference type="ARBA" id="ARBA00022967"/>
    </source>
</evidence>
<dbReference type="SFLD" id="SFLDG00002">
    <property type="entry name" value="C1.7:_P-type_atpase_like"/>
    <property type="match status" value="1"/>
</dbReference>
<evidence type="ECO:0000256" key="6">
    <source>
        <dbReference type="ARBA" id="ARBA00022723"/>
    </source>
</evidence>
<name>R7Z680_CONA1</name>
<dbReference type="RefSeq" id="XP_007784984.1">
    <property type="nucleotide sequence ID" value="XM_007786794.1"/>
</dbReference>
<dbReference type="InterPro" id="IPR023298">
    <property type="entry name" value="ATPase_P-typ_TM_dom_sf"/>
</dbReference>
<feature type="transmembrane region" description="Helical" evidence="19">
    <location>
        <begin position="552"/>
        <end position="574"/>
    </location>
</feature>
<keyword evidence="7 17" id="KW-0547">Nucleotide-binding</keyword>
<dbReference type="InterPro" id="IPR023214">
    <property type="entry name" value="HAD_sf"/>
</dbReference>
<feature type="region of interest" description="Disordered" evidence="20">
    <location>
        <begin position="691"/>
        <end position="716"/>
    </location>
</feature>
<dbReference type="GO" id="GO:0000287">
    <property type="term" value="F:magnesium ion binding"/>
    <property type="evidence" value="ECO:0007669"/>
    <property type="project" value="UniProtKB-UniRule"/>
</dbReference>
<feature type="binding site" evidence="17">
    <location>
        <position position="1029"/>
    </location>
    <ligand>
        <name>ATP</name>
        <dbReference type="ChEBI" id="CHEBI:30616"/>
    </ligand>
</feature>
<dbReference type="InterPro" id="IPR032631">
    <property type="entry name" value="P-type_ATPase_N"/>
</dbReference>
<feature type="binding site" evidence="18">
    <location>
        <position position="649"/>
    </location>
    <ligand>
        <name>Mg(2+)</name>
        <dbReference type="ChEBI" id="CHEBI:18420"/>
    </ligand>
</feature>
<dbReference type="SUPFAM" id="SSF81660">
    <property type="entry name" value="Metal cation-transporting ATPase, ATP-binding domain N"/>
    <property type="match status" value="1"/>
</dbReference>
<dbReference type="SFLD" id="SFLDS00003">
    <property type="entry name" value="Haloacid_Dehalogenase"/>
    <property type="match status" value="1"/>
</dbReference>
<comment type="catalytic activity">
    <reaction evidence="15">
        <text>a 1,2-diacyl-sn-glycero-3-phosphoethanolamine(out) + ATP + H2O = a 1,2-diacyl-sn-glycero-3-phosphoethanolamine(in) + ADP + phosphate + H(+)</text>
        <dbReference type="Rhea" id="RHEA:66132"/>
        <dbReference type="ChEBI" id="CHEBI:15377"/>
        <dbReference type="ChEBI" id="CHEBI:15378"/>
        <dbReference type="ChEBI" id="CHEBI:30616"/>
        <dbReference type="ChEBI" id="CHEBI:43474"/>
        <dbReference type="ChEBI" id="CHEBI:64612"/>
        <dbReference type="ChEBI" id="CHEBI:456216"/>
    </reaction>
    <physiologicalReaction direction="left-to-right" evidence="15">
        <dbReference type="Rhea" id="RHEA:66133"/>
    </physiologicalReaction>
</comment>
<dbReference type="GO" id="GO:0045332">
    <property type="term" value="P:phospholipid translocation"/>
    <property type="evidence" value="ECO:0007669"/>
    <property type="project" value="TreeGrafter"/>
</dbReference>
<keyword evidence="4" id="KW-0813">Transport</keyword>
<evidence type="ECO:0000256" key="19">
    <source>
        <dbReference type="RuleBase" id="RU362033"/>
    </source>
</evidence>
<dbReference type="InterPro" id="IPR032630">
    <property type="entry name" value="P_typ_ATPase_c"/>
</dbReference>
<dbReference type="Gene3D" id="1.20.1110.10">
    <property type="entry name" value="Calcium-transporting ATPase, transmembrane domain"/>
    <property type="match status" value="1"/>
</dbReference>
<dbReference type="PROSITE" id="PS00154">
    <property type="entry name" value="ATPASE_E1_E2"/>
    <property type="match status" value="1"/>
</dbReference>
<dbReference type="Pfam" id="PF16209">
    <property type="entry name" value="PhoLip_ATPase_N"/>
    <property type="match status" value="1"/>
</dbReference>
<keyword evidence="24" id="KW-1185">Reference proteome</keyword>
<dbReference type="InterPro" id="IPR023299">
    <property type="entry name" value="ATPase_P-typ_cyto_dom_N"/>
</dbReference>
<dbReference type="Gene3D" id="2.70.150.10">
    <property type="entry name" value="Calcium-transporting ATPase, cytoplasmic transduction domain A"/>
    <property type="match status" value="2"/>
</dbReference>
<dbReference type="FunFam" id="1.20.1110.10:FF:000048">
    <property type="entry name" value="Phospholipid-transporting ATPase"/>
    <property type="match status" value="1"/>
</dbReference>
<evidence type="ECO:0000256" key="7">
    <source>
        <dbReference type="ARBA" id="ARBA00022741"/>
    </source>
</evidence>
<evidence type="ECO:0000256" key="1">
    <source>
        <dbReference type="ARBA" id="ARBA00001946"/>
    </source>
</evidence>
<dbReference type="GO" id="GO:0005886">
    <property type="term" value="C:plasma membrane"/>
    <property type="evidence" value="ECO:0007669"/>
    <property type="project" value="TreeGrafter"/>
</dbReference>
<feature type="binding site" evidence="18">
    <location>
        <position position="651"/>
    </location>
    <ligand>
        <name>Mg(2+)</name>
        <dbReference type="ChEBI" id="CHEBI:18420"/>
    </ligand>
</feature>
<dbReference type="GeneID" id="19906230"/>
<feature type="binding site" evidence="17">
    <location>
        <position position="1035"/>
    </location>
    <ligand>
        <name>ATP</name>
        <dbReference type="ChEBI" id="CHEBI:30616"/>
    </ligand>
</feature>
<dbReference type="SUPFAM" id="SSF81653">
    <property type="entry name" value="Calcium ATPase, transduction domain A"/>
    <property type="match status" value="1"/>
</dbReference>
<dbReference type="eggNOG" id="KOG0210">
    <property type="taxonomic scope" value="Eukaryota"/>
</dbReference>
<organism evidence="23 24">
    <name type="scientific">Coniosporium apollinis (strain CBS 100218)</name>
    <name type="common">Rock-inhabiting black yeast</name>
    <dbReference type="NCBI Taxonomy" id="1168221"/>
    <lineage>
        <taxon>Eukaryota</taxon>
        <taxon>Fungi</taxon>
        <taxon>Dikarya</taxon>
        <taxon>Ascomycota</taxon>
        <taxon>Pezizomycotina</taxon>
        <taxon>Dothideomycetes</taxon>
        <taxon>Dothideomycetes incertae sedis</taxon>
        <taxon>Coniosporium</taxon>
    </lineage>
</organism>
<dbReference type="GO" id="GO:0005802">
    <property type="term" value="C:trans-Golgi network"/>
    <property type="evidence" value="ECO:0007669"/>
    <property type="project" value="TreeGrafter"/>
</dbReference>
<feature type="region of interest" description="Disordered" evidence="20">
    <location>
        <begin position="477"/>
        <end position="503"/>
    </location>
</feature>
<feature type="region of interest" description="Disordered" evidence="20">
    <location>
        <begin position="365"/>
        <end position="407"/>
    </location>
</feature>
<keyword evidence="8 17" id="KW-0067">ATP-binding</keyword>
<evidence type="ECO:0000256" key="8">
    <source>
        <dbReference type="ARBA" id="ARBA00022840"/>
    </source>
</evidence>
<feature type="binding site" evidence="17">
    <location>
        <position position="866"/>
    </location>
    <ligand>
        <name>ATP</name>
        <dbReference type="ChEBI" id="CHEBI:30616"/>
    </ligand>
</feature>
<keyword evidence="5 19" id="KW-0812">Transmembrane</keyword>
<dbReference type="InterPro" id="IPR001757">
    <property type="entry name" value="P_typ_ATPase"/>
</dbReference>
<feature type="domain" description="P-type ATPase N-terminal" evidence="21">
    <location>
        <begin position="176"/>
        <end position="229"/>
    </location>
</feature>
<evidence type="ECO:0000256" key="15">
    <source>
        <dbReference type="ARBA" id="ARBA00049128"/>
    </source>
</evidence>
<dbReference type="PANTHER" id="PTHR24092">
    <property type="entry name" value="PROBABLE PHOSPHOLIPID-TRANSPORTING ATPASE"/>
    <property type="match status" value="1"/>
</dbReference>
<feature type="compositionally biased region" description="Basic and acidic residues" evidence="20">
    <location>
        <begin position="1"/>
        <end position="11"/>
    </location>
</feature>
<keyword evidence="9 18" id="KW-0460">Magnesium</keyword>
<dbReference type="EC" id="7.6.2.1" evidence="19"/>
<feature type="region of interest" description="Disordered" evidence="20">
    <location>
        <begin position="277"/>
        <end position="331"/>
    </location>
</feature>
<dbReference type="FunFam" id="3.40.50.1000:FF:000009">
    <property type="entry name" value="Phospholipid-transporting ATPase"/>
    <property type="match status" value="1"/>
</dbReference>
<feature type="binding site" evidence="17">
    <location>
        <position position="837"/>
    </location>
    <ligand>
        <name>ATP</name>
        <dbReference type="ChEBI" id="CHEBI:30616"/>
    </ligand>
</feature>
<feature type="binding site" evidence="17">
    <location>
        <position position="649"/>
    </location>
    <ligand>
        <name>ATP</name>
        <dbReference type="ChEBI" id="CHEBI:30616"/>
    </ligand>
</feature>
<feature type="active site" description="4-aspartylphosphate intermediate" evidence="16">
    <location>
        <position position="649"/>
    </location>
</feature>
<dbReference type="InterPro" id="IPR018303">
    <property type="entry name" value="ATPase_P-typ_P_site"/>
</dbReference>
<feature type="compositionally biased region" description="Basic and acidic residues" evidence="20">
    <location>
        <begin position="477"/>
        <end position="490"/>
    </location>
</feature>
<dbReference type="GO" id="GO:0006890">
    <property type="term" value="P:retrograde vesicle-mediated transport, Golgi to endoplasmic reticulum"/>
    <property type="evidence" value="ECO:0007669"/>
    <property type="project" value="TreeGrafter"/>
</dbReference>
<feature type="region of interest" description="Disordered" evidence="20">
    <location>
        <begin position="1"/>
        <end position="165"/>
    </location>
</feature>
<feature type="binding site" evidence="18">
    <location>
        <position position="1055"/>
    </location>
    <ligand>
        <name>Mg(2+)</name>
        <dbReference type="ChEBI" id="CHEBI:18420"/>
    </ligand>
</feature>
<feature type="binding site" evidence="17">
    <location>
        <position position="761"/>
    </location>
    <ligand>
        <name>ATP</name>
        <dbReference type="ChEBI" id="CHEBI:30616"/>
    </ligand>
</feature>
<evidence type="ECO:0000256" key="17">
    <source>
        <dbReference type="PIRSR" id="PIRSR606539-2"/>
    </source>
</evidence>
<dbReference type="InterPro" id="IPR044492">
    <property type="entry name" value="P_typ_ATPase_HD_dom"/>
</dbReference>
<feature type="binding site" evidence="17">
    <location>
        <position position="805"/>
    </location>
    <ligand>
        <name>ATP</name>
        <dbReference type="ChEBI" id="CHEBI:30616"/>
    </ligand>
</feature>